<name>R7TLA3_CAPTE</name>
<dbReference type="EMBL" id="AMQN01012287">
    <property type="status" value="NOT_ANNOTATED_CDS"/>
    <property type="molecule type" value="Genomic_DNA"/>
</dbReference>
<reference evidence="1 3" key="2">
    <citation type="journal article" date="2013" name="Nature">
        <title>Insights into bilaterian evolution from three spiralian genomes.</title>
        <authorList>
            <person name="Simakov O."/>
            <person name="Marletaz F."/>
            <person name="Cho S.J."/>
            <person name="Edsinger-Gonzales E."/>
            <person name="Havlak P."/>
            <person name="Hellsten U."/>
            <person name="Kuo D.H."/>
            <person name="Larsson T."/>
            <person name="Lv J."/>
            <person name="Arendt D."/>
            <person name="Savage R."/>
            <person name="Osoegawa K."/>
            <person name="de Jong P."/>
            <person name="Grimwood J."/>
            <person name="Chapman J.A."/>
            <person name="Shapiro H."/>
            <person name="Aerts A."/>
            <person name="Otillar R.P."/>
            <person name="Terry A.Y."/>
            <person name="Boore J.L."/>
            <person name="Grigoriev I.V."/>
            <person name="Lindberg D.R."/>
            <person name="Seaver E.C."/>
            <person name="Weisblat D.A."/>
            <person name="Putnam N.H."/>
            <person name="Rokhsar D.S."/>
        </authorList>
    </citation>
    <scope>NUCLEOTIDE SEQUENCE</scope>
    <source>
        <strain evidence="1 3">I ESC-2004</strain>
    </source>
</reference>
<evidence type="ECO:0000313" key="1">
    <source>
        <dbReference type="EMBL" id="ELT94454.1"/>
    </source>
</evidence>
<keyword evidence="3" id="KW-1185">Reference proteome</keyword>
<dbReference type="HOGENOM" id="CLU_1497640_0_0_1"/>
<reference evidence="3" key="1">
    <citation type="submission" date="2012-12" db="EMBL/GenBank/DDBJ databases">
        <authorList>
            <person name="Hellsten U."/>
            <person name="Grimwood J."/>
            <person name="Chapman J.A."/>
            <person name="Shapiro H."/>
            <person name="Aerts A."/>
            <person name="Otillar R.P."/>
            <person name="Terry A.Y."/>
            <person name="Boore J.L."/>
            <person name="Simakov O."/>
            <person name="Marletaz F."/>
            <person name="Cho S.-J."/>
            <person name="Edsinger-Gonzales E."/>
            <person name="Havlak P."/>
            <person name="Kuo D.-H."/>
            <person name="Larsson T."/>
            <person name="Lv J."/>
            <person name="Arendt D."/>
            <person name="Savage R."/>
            <person name="Osoegawa K."/>
            <person name="de Jong P."/>
            <person name="Lindberg D.R."/>
            <person name="Seaver E.C."/>
            <person name="Weisblat D.A."/>
            <person name="Putnam N.H."/>
            <person name="Grigoriev I.V."/>
            <person name="Rokhsar D.S."/>
        </authorList>
    </citation>
    <scope>NUCLEOTIDE SEQUENCE</scope>
    <source>
        <strain evidence="3">I ESC-2004</strain>
    </source>
</reference>
<reference evidence="2" key="3">
    <citation type="submission" date="2015-06" db="UniProtKB">
        <authorList>
            <consortium name="EnsemblMetazoa"/>
        </authorList>
    </citation>
    <scope>IDENTIFICATION</scope>
</reference>
<organism evidence="1">
    <name type="scientific">Capitella teleta</name>
    <name type="common">Polychaete worm</name>
    <dbReference type="NCBI Taxonomy" id="283909"/>
    <lineage>
        <taxon>Eukaryota</taxon>
        <taxon>Metazoa</taxon>
        <taxon>Spiralia</taxon>
        <taxon>Lophotrochozoa</taxon>
        <taxon>Annelida</taxon>
        <taxon>Polychaeta</taxon>
        <taxon>Sedentaria</taxon>
        <taxon>Scolecida</taxon>
        <taxon>Capitellidae</taxon>
        <taxon>Capitella</taxon>
    </lineage>
</organism>
<dbReference type="EMBL" id="KB309421">
    <property type="protein sequence ID" value="ELT94454.1"/>
    <property type="molecule type" value="Genomic_DNA"/>
</dbReference>
<gene>
    <name evidence="1" type="ORF">CAPTEDRAFT_194895</name>
</gene>
<proteinExistence type="predicted"/>
<dbReference type="Proteomes" id="UP000014760">
    <property type="component" value="Unassembled WGS sequence"/>
</dbReference>
<protein>
    <submittedName>
        <fullName evidence="1 2">Uncharacterized protein</fullName>
    </submittedName>
</protein>
<sequence length="180" mass="20647">MASKNPDCATLVMRDTICNHTTIPELVIFLLDNWTCKGHLWKLFQKTITQGRDDDGSLVERHLALLPFRSHTEPQTSTGWAKLGVAATKDAPCRETMRKLDLSLETFIEHSVMMLSIFNCMQSEVKVTELLMAFRYPSVPHRTKHTYLMYYDHVPFHVKLRNHLISVITVSTSLTELAET</sequence>
<dbReference type="EnsemblMetazoa" id="CapteT194895">
    <property type="protein sequence ID" value="CapteP194895"/>
    <property type="gene ID" value="CapteG194895"/>
</dbReference>
<accession>R7TLA3</accession>
<evidence type="ECO:0000313" key="3">
    <source>
        <dbReference type="Proteomes" id="UP000014760"/>
    </source>
</evidence>
<evidence type="ECO:0000313" key="2">
    <source>
        <dbReference type="EnsemblMetazoa" id="CapteP194895"/>
    </source>
</evidence>
<dbReference type="AlphaFoldDB" id="R7TLA3"/>